<dbReference type="OrthoDB" id="10433698at2759"/>
<evidence type="ECO:0000313" key="1">
    <source>
        <dbReference type="EMBL" id="OJA17567.1"/>
    </source>
</evidence>
<accession>A0A1J8QA70</accession>
<evidence type="ECO:0000313" key="2">
    <source>
        <dbReference type="Proteomes" id="UP000183567"/>
    </source>
</evidence>
<dbReference type="AlphaFoldDB" id="A0A1J8QA70"/>
<gene>
    <name evidence="1" type="ORF">AZE42_11787</name>
</gene>
<organism evidence="1 2">
    <name type="scientific">Rhizopogon vesiculosus</name>
    <dbReference type="NCBI Taxonomy" id="180088"/>
    <lineage>
        <taxon>Eukaryota</taxon>
        <taxon>Fungi</taxon>
        <taxon>Dikarya</taxon>
        <taxon>Basidiomycota</taxon>
        <taxon>Agaricomycotina</taxon>
        <taxon>Agaricomycetes</taxon>
        <taxon>Agaricomycetidae</taxon>
        <taxon>Boletales</taxon>
        <taxon>Suillineae</taxon>
        <taxon>Rhizopogonaceae</taxon>
        <taxon>Rhizopogon</taxon>
    </lineage>
</organism>
<comment type="caution">
    <text evidence="1">The sequence shown here is derived from an EMBL/GenBank/DDBJ whole genome shotgun (WGS) entry which is preliminary data.</text>
</comment>
<sequence length="38" mass="4091">MASEVLIAYSTTDKSSGMGACGLRNRSTMCLQLQYICS</sequence>
<proteinExistence type="predicted"/>
<protein>
    <submittedName>
        <fullName evidence="1">Uncharacterized protein</fullName>
    </submittedName>
</protein>
<reference evidence="1 2" key="1">
    <citation type="submission" date="2016-03" db="EMBL/GenBank/DDBJ databases">
        <title>Comparative genomics of the ectomycorrhizal sister species Rhizopogon vinicolor and Rhizopogon vesiculosus (Basidiomycota: Boletales) reveals a divergence of the mating type B locus.</title>
        <authorList>
            <person name="Mujic A.B."/>
            <person name="Kuo A."/>
            <person name="Tritt A."/>
            <person name="Lipzen A."/>
            <person name="Chen C."/>
            <person name="Johnson J."/>
            <person name="Sharma A."/>
            <person name="Barry K."/>
            <person name="Grigoriev I.V."/>
            <person name="Spatafora J.W."/>
        </authorList>
    </citation>
    <scope>NUCLEOTIDE SEQUENCE [LARGE SCALE GENOMIC DNA]</scope>
    <source>
        <strain evidence="1 2">AM-OR11-056</strain>
    </source>
</reference>
<name>A0A1J8QA70_9AGAM</name>
<dbReference type="EMBL" id="LVVM01001910">
    <property type="protein sequence ID" value="OJA17567.1"/>
    <property type="molecule type" value="Genomic_DNA"/>
</dbReference>
<keyword evidence="2" id="KW-1185">Reference proteome</keyword>
<dbReference type="Proteomes" id="UP000183567">
    <property type="component" value="Unassembled WGS sequence"/>
</dbReference>